<reference evidence="1" key="1">
    <citation type="submission" date="2011-01" db="EMBL/GenBank/DDBJ databases">
        <authorList>
            <person name="Muzny D."/>
            <person name="Qin X."/>
            <person name="Buhay C."/>
            <person name="Dugan-Rocha S."/>
            <person name="Ding Y."/>
            <person name="Chen G."/>
            <person name="Hawes A."/>
            <person name="Holder M."/>
            <person name="Jhangiani S."/>
            <person name="Johnson A."/>
            <person name="Khan Z."/>
            <person name="Li Z."/>
            <person name="Liu W."/>
            <person name="Liu X."/>
            <person name="Perez L."/>
            <person name="Shen H."/>
            <person name="Wang Q."/>
            <person name="Watt J."/>
            <person name="Xi L."/>
            <person name="Xin Y."/>
            <person name="Zhou J."/>
            <person name="Deng J."/>
            <person name="Jiang H."/>
            <person name="Liu Y."/>
            <person name="Qu J."/>
            <person name="Song X.-Z."/>
            <person name="Zhang L."/>
            <person name="Villasana D."/>
            <person name="Johnson A."/>
            <person name="Liu J."/>
            <person name="Liyanage D."/>
            <person name="Lorensuhewa L."/>
            <person name="Robinson T."/>
            <person name="Song A."/>
            <person name="Song B.-B."/>
            <person name="Dinh H."/>
            <person name="Thornton R."/>
            <person name="Coyle M."/>
            <person name="Francisco L."/>
            <person name="Jackson L."/>
            <person name="Javaid M."/>
            <person name="Korchina V."/>
            <person name="Kovar C."/>
            <person name="Mata R."/>
            <person name="Mathew T."/>
            <person name="Ngo R."/>
            <person name="Nguyen L."/>
            <person name="Nguyen N."/>
            <person name="Okwuonu G."/>
            <person name="Ongeri F."/>
            <person name="Pham C."/>
            <person name="Simmons D."/>
            <person name="Wilczek-Boney K."/>
            <person name="Hale W."/>
            <person name="Jakkamsetti A."/>
            <person name="Pham P."/>
            <person name="Ruth R."/>
            <person name="San Lucas F."/>
            <person name="Warren J."/>
            <person name="Zhang J."/>
            <person name="Zhao Z."/>
            <person name="Zhou C."/>
            <person name="Zhu D."/>
            <person name="Lee S."/>
            <person name="Bess C."/>
            <person name="Blankenburg K."/>
            <person name="Forbes L."/>
            <person name="Fu Q."/>
            <person name="Gubbala S."/>
            <person name="Hirani K."/>
            <person name="Jayaseelan J.C."/>
            <person name="Lara F."/>
            <person name="Munidasa M."/>
            <person name="Palculict T."/>
            <person name="Patil S."/>
            <person name="Pu L.-L."/>
            <person name="Saada N."/>
            <person name="Tang L."/>
            <person name="Weissenberger G."/>
            <person name="Zhu Y."/>
            <person name="Hemphill L."/>
            <person name="Shang Y."/>
            <person name="Youmans B."/>
            <person name="Ayvaz T."/>
            <person name="Ross M."/>
            <person name="Santibanez J."/>
            <person name="Aqrawi P."/>
            <person name="Gross S."/>
            <person name="Joshi V."/>
            <person name="Fowler G."/>
            <person name="Nazareth L."/>
            <person name="Reid J."/>
            <person name="Worley K."/>
            <person name="Petrosino J."/>
            <person name="Highlander S."/>
            <person name="Gibbs R."/>
        </authorList>
    </citation>
    <scope>NUCLEOTIDE SEQUENCE [LARGE SCALE GENOMIC DNA]</scope>
    <source>
        <strain evidence="1">ATCC 33707</strain>
    </source>
</reference>
<dbReference type="EMBL" id="ADNW02000006">
    <property type="protein sequence ID" value="EGD25313.1"/>
    <property type="molecule type" value="Genomic_DNA"/>
</dbReference>
<proteinExistence type="predicted"/>
<comment type="caution">
    <text evidence="1">The sequence shown here is derived from an EMBL/GenBank/DDBJ whole genome shotgun (WGS) entry which is preliminary data.</text>
</comment>
<keyword evidence="2" id="KW-1185">Reference proteome</keyword>
<dbReference type="OrthoDB" id="4171568at2"/>
<evidence type="ECO:0000313" key="2">
    <source>
        <dbReference type="Proteomes" id="UP000004245"/>
    </source>
</evidence>
<organism evidence="1 2">
    <name type="scientific">Prescottella equi ATCC 33707</name>
    <dbReference type="NCBI Taxonomy" id="525370"/>
    <lineage>
        <taxon>Bacteria</taxon>
        <taxon>Bacillati</taxon>
        <taxon>Actinomycetota</taxon>
        <taxon>Actinomycetes</taxon>
        <taxon>Mycobacteriales</taxon>
        <taxon>Nocardiaceae</taxon>
        <taxon>Prescottella</taxon>
    </lineage>
</organism>
<protein>
    <submittedName>
        <fullName evidence="1">Uncharacterized protein</fullName>
    </submittedName>
</protein>
<dbReference type="RefSeq" id="WP_005514142.1">
    <property type="nucleotide sequence ID" value="NZ_CM001149.1"/>
</dbReference>
<dbReference type="HOGENOM" id="CLU_2261623_0_0_11"/>
<accession>E9SXM9</accession>
<sequence>MEHVGLAGYALCLLLPTDPVVDPQLENITRISTNFKARHEGRGIWERTLTCGHRVQQSVHHTNSTPSFNLVSSIGDDHSAVLGCGAHRELGEPRAAEDVGGRP</sequence>
<dbReference type="AlphaFoldDB" id="E9SXM9"/>
<gene>
    <name evidence="1" type="ORF">HMPREF0724_11094</name>
</gene>
<dbReference type="Proteomes" id="UP000004245">
    <property type="component" value="Unassembled WGS sequence"/>
</dbReference>
<evidence type="ECO:0000313" key="1">
    <source>
        <dbReference type="EMBL" id="EGD25313.1"/>
    </source>
</evidence>
<name>E9SXM9_RHOHA</name>